<evidence type="ECO:0000256" key="2">
    <source>
        <dbReference type="SAM" id="Phobius"/>
    </source>
</evidence>
<feature type="transmembrane region" description="Helical" evidence="2">
    <location>
        <begin position="272"/>
        <end position="290"/>
    </location>
</feature>
<evidence type="ECO:0000313" key="3">
    <source>
        <dbReference type="EMBL" id="PKY66050.1"/>
    </source>
</evidence>
<accession>A0A2I1I4L4</accession>
<reference evidence="3 4" key="1">
    <citation type="submission" date="2017-12" db="EMBL/GenBank/DDBJ databases">
        <title>Phylogenetic diversity of female urinary microbiome.</title>
        <authorList>
            <person name="Thomas-White K."/>
            <person name="Wolfe A.J."/>
        </authorList>
    </citation>
    <scope>NUCLEOTIDE SEQUENCE [LARGE SCALE GENOMIC DNA]</scope>
    <source>
        <strain evidence="3 4">UMB0250</strain>
    </source>
</reference>
<feature type="transmembrane region" description="Helical" evidence="2">
    <location>
        <begin position="214"/>
        <end position="236"/>
    </location>
</feature>
<organism evidence="3 4">
    <name type="scientific">Schaalia turicensis</name>
    <dbReference type="NCBI Taxonomy" id="131111"/>
    <lineage>
        <taxon>Bacteria</taxon>
        <taxon>Bacillati</taxon>
        <taxon>Actinomycetota</taxon>
        <taxon>Actinomycetes</taxon>
        <taxon>Actinomycetales</taxon>
        <taxon>Actinomycetaceae</taxon>
        <taxon>Schaalia</taxon>
    </lineage>
</organism>
<keyword evidence="2" id="KW-0812">Transmembrane</keyword>
<feature type="transmembrane region" description="Helical" evidence="2">
    <location>
        <begin position="242"/>
        <end position="265"/>
    </location>
</feature>
<feature type="transmembrane region" description="Helical" evidence="2">
    <location>
        <begin position="296"/>
        <end position="317"/>
    </location>
</feature>
<dbReference type="Proteomes" id="UP000234545">
    <property type="component" value="Unassembled WGS sequence"/>
</dbReference>
<dbReference type="RefSeq" id="WP_101628328.1">
    <property type="nucleotide sequence ID" value="NZ_PKKJ01000007.1"/>
</dbReference>
<name>A0A2I1I4L4_9ACTO</name>
<evidence type="ECO:0000256" key="1">
    <source>
        <dbReference type="SAM" id="MobiDB-lite"/>
    </source>
</evidence>
<gene>
    <name evidence="3" type="ORF">CYJ25_06270</name>
</gene>
<dbReference type="OrthoDB" id="3726490at2"/>
<proteinExistence type="predicted"/>
<keyword evidence="2" id="KW-0472">Membrane</keyword>
<evidence type="ECO:0000313" key="4">
    <source>
        <dbReference type="Proteomes" id="UP000234545"/>
    </source>
</evidence>
<dbReference type="AlphaFoldDB" id="A0A2I1I4L4"/>
<sequence length="334" mass="37290">MNQAGSVARASDAEKPAGNVPPCASYTPSAVDRLFIPASVADIPEASRYCWDADVLLELSGADRIGEISARRTQFFDDLGDFVDEVTDSFFSLDSWGHAFGHRLREAVERRQTLWLGILPAHLLEKLRSFAGDPALVRVAGVPLDDGSLPVAINPIALINQWKTSELTRRYLQRVLSGTDSLRATRSAIHALREAGVAFRDRSFAIRMMVNPTFLAYLVVFVYSSLRALPVAFVPGFHGKVWVLWSIDMITAVPYTWGVLAMVAGRTFFKRIMGLIVTIVTFVSPYVYFWMHGRHYPPTVIVFVAAMIIGAIALEGFRWWRDRVVKRTLARSVN</sequence>
<comment type="caution">
    <text evidence="3">The sequence shown here is derived from an EMBL/GenBank/DDBJ whole genome shotgun (WGS) entry which is preliminary data.</text>
</comment>
<dbReference type="EMBL" id="PKKJ01000007">
    <property type="protein sequence ID" value="PKY66050.1"/>
    <property type="molecule type" value="Genomic_DNA"/>
</dbReference>
<protein>
    <submittedName>
        <fullName evidence="3">Uncharacterized protein</fullName>
    </submittedName>
</protein>
<keyword evidence="2" id="KW-1133">Transmembrane helix</keyword>
<feature type="region of interest" description="Disordered" evidence="1">
    <location>
        <begin position="1"/>
        <end position="21"/>
    </location>
</feature>